<dbReference type="Proteomes" id="UP000177625">
    <property type="component" value="Unassembled WGS sequence"/>
</dbReference>
<dbReference type="EMBL" id="FJVC01000395">
    <property type="protein sequence ID" value="CZT49799.1"/>
    <property type="molecule type" value="Genomic_DNA"/>
</dbReference>
<dbReference type="Gene3D" id="2.170.270.10">
    <property type="entry name" value="SET domain"/>
    <property type="match status" value="1"/>
</dbReference>
<dbReference type="InterPro" id="IPR046341">
    <property type="entry name" value="SET_dom_sf"/>
</dbReference>
<dbReference type="SUPFAM" id="SSF82199">
    <property type="entry name" value="SET domain"/>
    <property type="match status" value="1"/>
</dbReference>
<evidence type="ECO:0000313" key="3">
    <source>
        <dbReference type="Proteomes" id="UP000177625"/>
    </source>
</evidence>
<protein>
    <recommendedName>
        <fullName evidence="1">SET domain-containing protein</fullName>
    </recommendedName>
</protein>
<evidence type="ECO:0000313" key="2">
    <source>
        <dbReference type="EMBL" id="CZT49799.1"/>
    </source>
</evidence>
<proteinExistence type="predicted"/>
<name>A0A1E1ML34_RHYSE</name>
<accession>A0A1E1ML34</accession>
<dbReference type="InterPro" id="IPR001214">
    <property type="entry name" value="SET_dom"/>
</dbReference>
<dbReference type="Pfam" id="PF00856">
    <property type="entry name" value="SET"/>
    <property type="match status" value="1"/>
</dbReference>
<feature type="domain" description="SET" evidence="1">
    <location>
        <begin position="376"/>
        <end position="427"/>
    </location>
</feature>
<evidence type="ECO:0000259" key="1">
    <source>
        <dbReference type="Pfam" id="PF00856"/>
    </source>
</evidence>
<organism evidence="2 3">
    <name type="scientific">Rhynchosporium secalis</name>
    <name type="common">Barley scald fungus</name>
    <dbReference type="NCBI Taxonomy" id="38038"/>
    <lineage>
        <taxon>Eukaryota</taxon>
        <taxon>Fungi</taxon>
        <taxon>Dikarya</taxon>
        <taxon>Ascomycota</taxon>
        <taxon>Pezizomycotina</taxon>
        <taxon>Leotiomycetes</taxon>
        <taxon>Helotiales</taxon>
        <taxon>Ploettnerulaceae</taxon>
        <taxon>Rhynchosporium</taxon>
    </lineage>
</organism>
<reference evidence="3" key="1">
    <citation type="submission" date="2016-03" db="EMBL/GenBank/DDBJ databases">
        <authorList>
            <person name="Guldener U."/>
        </authorList>
    </citation>
    <scope>NUCLEOTIDE SEQUENCE [LARGE SCALE GENOMIC DNA]</scope>
</reference>
<dbReference type="AlphaFoldDB" id="A0A1E1ML34"/>
<sequence length="486" mass="54850">MQAICEDHYHILWFERNQTHEIRRLLGLEKLPILECPAHQSRSSSWSSFRLPWLGGTDLPDHPMKRASIRATKILYTCVSNNTTPELRTGLMDVDNVRQFTKELNLGVALKITLVGFSKEHLHITGAVLEFLVYSKMRRDGELDSFAPSVCNVPAQLNQQRQIHKPLTSCISIHEITSLLQVDHHPISKSLKNHKFVLPMPPHSKLEPCELSPDLADLLQRNFSESPPELAHVYQNRPKPSIIQRGRTHVEIISRAATFEVDDGSPEAIEMTLRSIQRSWDIFEDGSVTSNEFVRTPLGVSYEIVSIEGEDEISLQHHTSLPLDVRTSESLGSIILLHNQSAEQKPISPPSDPSYFCVVEILSGILNTNAFCQNSYVGKIGMLLLVGSMFNHSDKPNIDRALDDASEKLIFKSNRDIKKGEDLEIDYCPDLSAESKGKWMKDRYGILVSLPLFGRDVGMEKRSTVYWLRDGISTPVPLLPAFSDRT</sequence>
<keyword evidence="3" id="KW-1185">Reference proteome</keyword>
<gene>
    <name evidence="2" type="ORF">RSE6_10690</name>
</gene>